<organism evidence="6 7">
    <name type="scientific">Fusarium avenaceum</name>
    <dbReference type="NCBI Taxonomy" id="40199"/>
    <lineage>
        <taxon>Eukaryota</taxon>
        <taxon>Fungi</taxon>
        <taxon>Dikarya</taxon>
        <taxon>Ascomycota</taxon>
        <taxon>Pezizomycotina</taxon>
        <taxon>Sordariomycetes</taxon>
        <taxon>Hypocreomycetidae</taxon>
        <taxon>Hypocreales</taxon>
        <taxon>Nectriaceae</taxon>
        <taxon>Fusarium</taxon>
        <taxon>Fusarium tricinctum species complex</taxon>
    </lineage>
</organism>
<dbReference type="GO" id="GO:0046982">
    <property type="term" value="F:protein heterodimerization activity"/>
    <property type="evidence" value="ECO:0007669"/>
    <property type="project" value="InterPro"/>
</dbReference>
<dbReference type="Pfam" id="PF02269">
    <property type="entry name" value="TFIID-18kDa"/>
    <property type="match status" value="1"/>
</dbReference>
<dbReference type="InterPro" id="IPR009072">
    <property type="entry name" value="Histone-fold"/>
</dbReference>
<dbReference type="PANTHER" id="PTHR11380:SF16">
    <property type="entry name" value="TRANSCRIPTION INITIATION PROTEIN SPT3 HOMOLOG"/>
    <property type="match status" value="1"/>
</dbReference>
<protein>
    <submittedName>
        <fullName evidence="6">Uncharacterized protein</fullName>
    </submittedName>
</protein>
<keyword evidence="4" id="KW-0539">Nucleus</keyword>
<gene>
    <name evidence="6" type="ORF">KAF25_007936</name>
</gene>
<dbReference type="GO" id="GO:0003712">
    <property type="term" value="F:transcription coregulator activity"/>
    <property type="evidence" value="ECO:0007669"/>
    <property type="project" value="TreeGrafter"/>
</dbReference>
<dbReference type="GO" id="GO:0000124">
    <property type="term" value="C:SAGA complex"/>
    <property type="evidence" value="ECO:0007669"/>
    <property type="project" value="TreeGrafter"/>
</dbReference>
<evidence type="ECO:0000256" key="4">
    <source>
        <dbReference type="ARBA" id="ARBA00023242"/>
    </source>
</evidence>
<comment type="similarity">
    <text evidence="5">Belongs to the SPT3 family.</text>
</comment>
<evidence type="ECO:0000313" key="7">
    <source>
        <dbReference type="Proteomes" id="UP000782241"/>
    </source>
</evidence>
<evidence type="ECO:0000256" key="5">
    <source>
        <dbReference type="ARBA" id="ARBA00061274"/>
    </source>
</evidence>
<dbReference type="CDD" id="cd22926">
    <property type="entry name" value="HFD_SPT3"/>
    <property type="match status" value="1"/>
</dbReference>
<dbReference type="EMBL" id="JAGPUO010000016">
    <property type="protein sequence ID" value="KAG5657903.1"/>
    <property type="molecule type" value="Genomic_DNA"/>
</dbReference>
<evidence type="ECO:0000256" key="3">
    <source>
        <dbReference type="ARBA" id="ARBA00023163"/>
    </source>
</evidence>
<evidence type="ECO:0000256" key="2">
    <source>
        <dbReference type="ARBA" id="ARBA00023015"/>
    </source>
</evidence>
<name>A0A9P7H0U9_9HYPO</name>
<comment type="subcellular location">
    <subcellularLocation>
        <location evidence="1">Nucleus</location>
    </subcellularLocation>
</comment>
<keyword evidence="7" id="KW-1185">Reference proteome</keyword>
<dbReference type="AlphaFoldDB" id="A0A9P7H0U9"/>
<reference evidence="6" key="1">
    <citation type="submission" date="2021-04" db="EMBL/GenBank/DDBJ databases">
        <title>Draft genome of Fusarium avenaceum strain F156N33, isolated from an atmospheric sample in Virginia.</title>
        <authorList>
            <person name="Yang S."/>
            <person name="Vinatzer B.A."/>
            <person name="Coleman J."/>
        </authorList>
    </citation>
    <scope>NUCLEOTIDE SEQUENCE</scope>
    <source>
        <strain evidence="6">F156N33</strain>
    </source>
</reference>
<dbReference type="GO" id="GO:0006366">
    <property type="term" value="P:transcription by RNA polymerase II"/>
    <property type="evidence" value="ECO:0007669"/>
    <property type="project" value="InterPro"/>
</dbReference>
<dbReference type="GO" id="GO:0005634">
    <property type="term" value="C:nucleus"/>
    <property type="evidence" value="ECO:0007669"/>
    <property type="project" value="UniProtKB-SubCell"/>
</dbReference>
<accession>A0A9P7H0U9</accession>
<comment type="caution">
    <text evidence="6">The sequence shown here is derived from an EMBL/GenBank/DDBJ whole genome shotgun (WGS) entry which is preliminary data.</text>
</comment>
<dbReference type="InterPro" id="IPR003195">
    <property type="entry name" value="TFIID_TAF13"/>
</dbReference>
<dbReference type="PANTHER" id="PTHR11380">
    <property type="entry name" value="TRANSCRIPTION INITIATION FACTOR TFIID/SUPT3-RELATED"/>
    <property type="match status" value="1"/>
</dbReference>
<keyword evidence="3" id="KW-0804">Transcription</keyword>
<dbReference type="Proteomes" id="UP000782241">
    <property type="component" value="Unassembled WGS sequence"/>
</dbReference>
<evidence type="ECO:0000313" key="6">
    <source>
        <dbReference type="EMBL" id="KAG5657903.1"/>
    </source>
</evidence>
<evidence type="ECO:0000256" key="1">
    <source>
        <dbReference type="ARBA" id="ARBA00004123"/>
    </source>
</evidence>
<dbReference type="SUPFAM" id="SSF47113">
    <property type="entry name" value="Histone-fold"/>
    <property type="match status" value="1"/>
</dbReference>
<proteinExistence type="inferred from homology"/>
<keyword evidence="2" id="KW-0805">Transcription regulation</keyword>
<sequence length="469" mass="54073">MCELHFTSSNLKNTMTQQLNSETMGKCIPSPNTERVEYKDLDPAQKELRVIMRTIKQDPTLMGIEHLGRDGIYRSLTADREVVDAVPFSPALIKAIFDRLPYNEEGEKVFRGVDGNKTPQEQWYKPLAGILPPPLEEKHRERSEEKLEENRRWYCEKRKKLEIEGVEKGPMMFCAGEKQDVSNETLALIEEIVRDQVILLLTTANELAARRGQRTFSINDIIFQIRHDRPRLARVQALIRWRAIRRAANKKSNDSGEIDFDDAEDIEDVLGSSIANCFSKKKKTETAAALLPWDVDFFFAVQPPGGASNETLLNESSNDSLERLRWADEITNNMTAEEYAKYADYRHASFTSRKKERFRKWAGIGVIAEPRKKEDIQEITGFLATEMVKKLTDIALSIQDNELTAQRRNMDQAAPLGGRRFGLFVPLDPERPPVDVRHVQRAFQQTQRRPKRRRIQLHRVANRKTLELI</sequence>